<organism evidence="3 4">
    <name type="scientific">Aquibium carbonis</name>
    <dbReference type="NCBI Taxonomy" id="2495581"/>
    <lineage>
        <taxon>Bacteria</taxon>
        <taxon>Pseudomonadati</taxon>
        <taxon>Pseudomonadota</taxon>
        <taxon>Alphaproteobacteria</taxon>
        <taxon>Hyphomicrobiales</taxon>
        <taxon>Phyllobacteriaceae</taxon>
        <taxon>Aquibium</taxon>
    </lineage>
</organism>
<dbReference type="PANTHER" id="PTHR36933:SF1">
    <property type="entry name" value="SLL0788 PROTEIN"/>
    <property type="match status" value="1"/>
</dbReference>
<dbReference type="Gene3D" id="1.20.1260.10">
    <property type="match status" value="1"/>
</dbReference>
<feature type="chain" id="PRO_5019004781" evidence="1">
    <location>
        <begin position="23"/>
        <end position="138"/>
    </location>
</feature>
<sequence length="138" mass="14827">MKTLKTVATAAGLSAIAVVAFAQMNHGMHGSGGGMMNMGDMQGMMQMMMPADGDSESTLAYKQADMDMMSGMAVEYTGDADVDFRLKMIPHHQGAIDMAKVALRFGTDSETKALAEAIIAAQETEIAEMQAWLEKNRK</sequence>
<dbReference type="EMBL" id="RWKW01000118">
    <property type="protein sequence ID" value="RST82128.1"/>
    <property type="molecule type" value="Genomic_DNA"/>
</dbReference>
<name>A0A429YL47_9HYPH</name>
<feature type="signal peptide" evidence="1">
    <location>
        <begin position="1"/>
        <end position="22"/>
    </location>
</feature>
<evidence type="ECO:0000256" key="1">
    <source>
        <dbReference type="SAM" id="SignalP"/>
    </source>
</evidence>
<dbReference type="PANTHER" id="PTHR36933">
    <property type="entry name" value="SLL0788 PROTEIN"/>
    <property type="match status" value="1"/>
</dbReference>
<protein>
    <submittedName>
        <fullName evidence="3">DUF305 domain-containing protein</fullName>
    </submittedName>
</protein>
<reference evidence="3 4" key="1">
    <citation type="submission" date="2018-12" db="EMBL/GenBank/DDBJ databases">
        <title>Mesorhizobium carbonis sp. nov., isolated from coal mine water.</title>
        <authorList>
            <person name="Xin W."/>
            <person name="Xu Z."/>
            <person name="Xiang F."/>
            <person name="Zhang J."/>
            <person name="Xi L."/>
            <person name="Liu J."/>
        </authorList>
    </citation>
    <scope>NUCLEOTIDE SEQUENCE [LARGE SCALE GENOMIC DNA]</scope>
    <source>
        <strain evidence="3 4">B2.3</strain>
    </source>
</reference>
<feature type="domain" description="DUF305" evidence="2">
    <location>
        <begin position="81"/>
        <end position="136"/>
    </location>
</feature>
<proteinExistence type="predicted"/>
<keyword evidence="1" id="KW-0732">Signal</keyword>
<dbReference type="InterPro" id="IPR012347">
    <property type="entry name" value="Ferritin-like"/>
</dbReference>
<dbReference type="RefSeq" id="WP_126702385.1">
    <property type="nucleotide sequence ID" value="NZ_RWKW01000118.1"/>
</dbReference>
<accession>A0A429YL47</accession>
<dbReference type="Proteomes" id="UP000278398">
    <property type="component" value="Unassembled WGS sequence"/>
</dbReference>
<evidence type="ECO:0000313" key="4">
    <source>
        <dbReference type="Proteomes" id="UP000278398"/>
    </source>
</evidence>
<dbReference type="InterPro" id="IPR005183">
    <property type="entry name" value="DUF305_CopM-like"/>
</dbReference>
<dbReference type="AlphaFoldDB" id="A0A429YL47"/>
<comment type="caution">
    <text evidence="3">The sequence shown here is derived from an EMBL/GenBank/DDBJ whole genome shotgun (WGS) entry which is preliminary data.</text>
</comment>
<gene>
    <name evidence="3" type="ORF">EJC49_23600</name>
</gene>
<keyword evidence="4" id="KW-1185">Reference proteome</keyword>
<evidence type="ECO:0000259" key="2">
    <source>
        <dbReference type="Pfam" id="PF03713"/>
    </source>
</evidence>
<dbReference type="Pfam" id="PF03713">
    <property type="entry name" value="DUF305"/>
    <property type="match status" value="1"/>
</dbReference>
<evidence type="ECO:0000313" key="3">
    <source>
        <dbReference type="EMBL" id="RST82128.1"/>
    </source>
</evidence>
<dbReference type="OrthoDB" id="517560at2"/>